<feature type="binding site" evidence="5">
    <location>
        <position position="53"/>
    </location>
    <ligand>
        <name>Fe cation</name>
        <dbReference type="ChEBI" id="CHEBI:24875"/>
        <label>1</label>
    </ligand>
</feature>
<dbReference type="GO" id="GO:0008198">
    <property type="term" value="F:ferrous iron binding"/>
    <property type="evidence" value="ECO:0007669"/>
    <property type="project" value="TreeGrafter"/>
</dbReference>
<keyword evidence="4 5" id="KW-0408">Iron</keyword>
<evidence type="ECO:0000256" key="4">
    <source>
        <dbReference type="ARBA" id="ARBA00023004"/>
    </source>
</evidence>
<evidence type="ECO:0000256" key="6">
    <source>
        <dbReference type="RuleBase" id="RU361145"/>
    </source>
</evidence>
<feature type="binding site" evidence="5">
    <location>
        <position position="91"/>
    </location>
    <ligand>
        <name>Fe cation</name>
        <dbReference type="ChEBI" id="CHEBI:24875"/>
        <label>1</label>
    </ligand>
</feature>
<protein>
    <recommendedName>
        <fullName evidence="6">Ferritin</fullName>
        <ecNumber evidence="6">1.16.3.1</ecNumber>
    </recommendedName>
</protein>
<dbReference type="GO" id="GO:0006879">
    <property type="term" value="P:intracellular iron ion homeostasis"/>
    <property type="evidence" value="ECO:0007669"/>
    <property type="project" value="UniProtKB-KW"/>
</dbReference>
<proteinExistence type="inferred from homology"/>
<keyword evidence="7" id="KW-0732">Signal</keyword>
<comment type="similarity">
    <text evidence="1 6">Belongs to the ferritin family.</text>
</comment>
<evidence type="ECO:0000259" key="8">
    <source>
        <dbReference type="PROSITE" id="PS50905"/>
    </source>
</evidence>
<dbReference type="PANTHER" id="PTHR11431:SF43">
    <property type="entry name" value="FERRITIN"/>
    <property type="match status" value="1"/>
</dbReference>
<feature type="signal peptide" evidence="7">
    <location>
        <begin position="1"/>
        <end position="19"/>
    </location>
</feature>
<dbReference type="OrthoDB" id="186462at2759"/>
<organism evidence="9 10">
    <name type="scientific">Chironomus riparius</name>
    <dbReference type="NCBI Taxonomy" id="315576"/>
    <lineage>
        <taxon>Eukaryota</taxon>
        <taxon>Metazoa</taxon>
        <taxon>Ecdysozoa</taxon>
        <taxon>Arthropoda</taxon>
        <taxon>Hexapoda</taxon>
        <taxon>Insecta</taxon>
        <taxon>Pterygota</taxon>
        <taxon>Neoptera</taxon>
        <taxon>Endopterygota</taxon>
        <taxon>Diptera</taxon>
        <taxon>Nematocera</taxon>
        <taxon>Chironomoidea</taxon>
        <taxon>Chironomidae</taxon>
        <taxon>Chironominae</taxon>
        <taxon>Chironomus</taxon>
    </lineage>
</organism>
<dbReference type="GO" id="GO:0006826">
    <property type="term" value="P:iron ion transport"/>
    <property type="evidence" value="ECO:0007669"/>
    <property type="project" value="InterPro"/>
</dbReference>
<dbReference type="Pfam" id="PF00210">
    <property type="entry name" value="Ferritin"/>
    <property type="match status" value="1"/>
</dbReference>
<dbReference type="SUPFAM" id="SSF47240">
    <property type="entry name" value="Ferritin-like"/>
    <property type="match status" value="1"/>
</dbReference>
<keyword evidence="2 6" id="KW-0409">Iron storage</keyword>
<dbReference type="EMBL" id="OU895879">
    <property type="protein sequence ID" value="CAG9808754.1"/>
    <property type="molecule type" value="Genomic_DNA"/>
</dbReference>
<keyword evidence="10" id="KW-1185">Reference proteome</keyword>
<evidence type="ECO:0000256" key="3">
    <source>
        <dbReference type="ARBA" id="ARBA00022723"/>
    </source>
</evidence>
<dbReference type="InterPro" id="IPR001519">
    <property type="entry name" value="Ferritin"/>
</dbReference>
<dbReference type="Proteomes" id="UP001153620">
    <property type="component" value="Chromosome 3"/>
</dbReference>
<reference evidence="9" key="2">
    <citation type="submission" date="2022-10" db="EMBL/GenBank/DDBJ databases">
        <authorList>
            <consortium name="ENA_rothamsted_submissions"/>
            <consortium name="culmorum"/>
            <person name="King R."/>
        </authorList>
    </citation>
    <scope>NUCLEOTIDE SEQUENCE</scope>
</reference>
<comment type="function">
    <text evidence="6">Stores iron in a soluble, non-toxic, readily available form. Important for iron homeostasis. Iron is taken up in the ferrous form and deposited as ferric hydroxides after oxidation.</text>
</comment>
<dbReference type="PANTHER" id="PTHR11431">
    <property type="entry name" value="FERRITIN"/>
    <property type="match status" value="1"/>
</dbReference>
<dbReference type="GO" id="GO:0008199">
    <property type="term" value="F:ferric iron binding"/>
    <property type="evidence" value="ECO:0007669"/>
    <property type="project" value="InterPro"/>
</dbReference>
<feature type="binding site" evidence="5">
    <location>
        <position position="88"/>
    </location>
    <ligand>
        <name>Fe cation</name>
        <dbReference type="ChEBI" id="CHEBI:24875"/>
        <label>1</label>
    </ligand>
</feature>
<feature type="domain" description="Ferritin-like diiron" evidence="8">
    <location>
        <begin position="36"/>
        <end position="224"/>
    </location>
</feature>
<dbReference type="CDD" id="cd01056">
    <property type="entry name" value="Euk_Ferritin"/>
    <property type="match status" value="1"/>
</dbReference>
<dbReference type="AlphaFoldDB" id="A0A9N9WWI5"/>
<gene>
    <name evidence="9" type="ORF">CHIRRI_LOCUS11590</name>
</gene>
<evidence type="ECO:0000256" key="5">
    <source>
        <dbReference type="PIRSR" id="PIRSR601519-1"/>
    </source>
</evidence>
<feature type="binding site" evidence="5">
    <location>
        <position position="206"/>
    </location>
    <ligand>
        <name>Fe cation</name>
        <dbReference type="ChEBI" id="CHEBI:24875"/>
        <label>1</label>
    </ligand>
</feature>
<sequence>MNKFGILAAIICVFASVSADTCDVSAREHLNNIEFVDMKKGCVQLTEDQIKKEITASLKYLSYGAYFSQDNVNRPGYAKFYFDAASEEREHAHKLIEYLQMRGRYFDIQDTIISNINIGQLIKESEQAKALGLDHGWMKAPEPRANGLSAGMESLRTALKMEYAVTESIRNLIIACEAEKVDGKNDEVFNDYHFVDYLTGEFLTEQYKGKRDIAGKISTLGKMIKDNGGELADFLFDQKLQ</sequence>
<feature type="binding site" evidence="5">
    <location>
        <position position="162"/>
    </location>
    <ligand>
        <name>Fe cation</name>
        <dbReference type="ChEBI" id="CHEBI:24875"/>
        <label>1</label>
    </ligand>
</feature>
<keyword evidence="6" id="KW-0560">Oxidoreductase</keyword>
<dbReference type="GO" id="GO:0005737">
    <property type="term" value="C:cytoplasm"/>
    <property type="evidence" value="ECO:0007669"/>
    <property type="project" value="TreeGrafter"/>
</dbReference>
<evidence type="ECO:0000256" key="2">
    <source>
        <dbReference type="ARBA" id="ARBA00022434"/>
    </source>
</evidence>
<accession>A0A9N9WWI5</accession>
<dbReference type="PROSITE" id="PS50905">
    <property type="entry name" value="FERRITIN_LIKE"/>
    <property type="match status" value="1"/>
</dbReference>
<comment type="catalytic activity">
    <reaction evidence="6">
        <text>4 Fe(2+) + O2 + 4 H(+) = 4 Fe(3+) + 2 H2O</text>
        <dbReference type="Rhea" id="RHEA:11148"/>
        <dbReference type="ChEBI" id="CHEBI:15377"/>
        <dbReference type="ChEBI" id="CHEBI:15378"/>
        <dbReference type="ChEBI" id="CHEBI:15379"/>
        <dbReference type="ChEBI" id="CHEBI:29033"/>
        <dbReference type="ChEBI" id="CHEBI:29034"/>
        <dbReference type="EC" id="1.16.3.1"/>
    </reaction>
</comment>
<dbReference type="InterPro" id="IPR012347">
    <property type="entry name" value="Ferritin-like"/>
</dbReference>
<feature type="chain" id="PRO_5040394963" description="Ferritin" evidence="7">
    <location>
        <begin position="20"/>
        <end position="241"/>
    </location>
</feature>
<evidence type="ECO:0000313" key="9">
    <source>
        <dbReference type="EMBL" id="CAG9808754.1"/>
    </source>
</evidence>
<dbReference type="EC" id="1.16.3.1" evidence="6"/>
<name>A0A9N9WWI5_9DIPT</name>
<dbReference type="Gene3D" id="1.20.1260.10">
    <property type="match status" value="1"/>
</dbReference>
<reference evidence="9" key="1">
    <citation type="submission" date="2022-01" db="EMBL/GenBank/DDBJ databases">
        <authorList>
            <person name="King R."/>
        </authorList>
    </citation>
    <scope>NUCLEOTIDE SEQUENCE</scope>
</reference>
<evidence type="ECO:0000256" key="7">
    <source>
        <dbReference type="SAM" id="SignalP"/>
    </source>
</evidence>
<dbReference type="GO" id="GO:0004322">
    <property type="term" value="F:ferroxidase activity"/>
    <property type="evidence" value="ECO:0007669"/>
    <property type="project" value="UniProtKB-EC"/>
</dbReference>
<evidence type="ECO:0000256" key="1">
    <source>
        <dbReference type="ARBA" id="ARBA00007513"/>
    </source>
</evidence>
<keyword evidence="3 5" id="KW-0479">Metal-binding</keyword>
<dbReference type="InterPro" id="IPR009078">
    <property type="entry name" value="Ferritin-like_SF"/>
</dbReference>
<dbReference type="InterPro" id="IPR008331">
    <property type="entry name" value="Ferritin_DPS_dom"/>
</dbReference>
<dbReference type="InterPro" id="IPR009040">
    <property type="entry name" value="Ferritin-like_diiron"/>
</dbReference>
<evidence type="ECO:0000313" key="10">
    <source>
        <dbReference type="Proteomes" id="UP001153620"/>
    </source>
</evidence>